<evidence type="ECO:0000256" key="1">
    <source>
        <dbReference type="SAM" id="MobiDB-lite"/>
    </source>
</evidence>
<evidence type="ECO:0000313" key="2">
    <source>
        <dbReference type="EMBL" id="GGM53468.1"/>
    </source>
</evidence>
<evidence type="ECO:0000313" key="3">
    <source>
        <dbReference type="Proteomes" id="UP000600547"/>
    </source>
</evidence>
<dbReference type="AlphaFoldDB" id="A0A8H9L9X4"/>
<gene>
    <name evidence="2" type="ORF">GCM10008956_31860</name>
</gene>
<accession>A0A8H9L9X4</accession>
<reference evidence="3" key="1">
    <citation type="journal article" date="2019" name="Int. J. Syst. Evol. Microbiol.">
        <title>The Global Catalogue of Microorganisms (GCM) 10K type strain sequencing project: providing services to taxonomists for standard genome sequencing and annotation.</title>
        <authorList>
            <consortium name="The Broad Institute Genomics Platform"/>
            <consortium name="The Broad Institute Genome Sequencing Center for Infectious Disease"/>
            <person name="Wu L."/>
            <person name="Ma J."/>
        </authorList>
    </citation>
    <scope>NUCLEOTIDE SEQUENCE [LARGE SCALE GENOMIC DNA]</scope>
    <source>
        <strain evidence="3">JCM 31047</strain>
    </source>
</reference>
<feature type="region of interest" description="Disordered" evidence="1">
    <location>
        <begin position="17"/>
        <end position="80"/>
    </location>
</feature>
<proteinExistence type="predicted"/>
<sequence length="123" mass="13467">MSLVMGLVQQDAPQAHPYTGLLPFLKPSLAGSATPEPERRRKGAPRQTPSQDVQDTGEGMAGGNPRASSARRGWGSWKNTLHDLPERVRNKRFDHLSTLVQPYCPQALKNADQNLSHGTQGNE</sequence>
<dbReference type="EMBL" id="BMQG01000013">
    <property type="protein sequence ID" value="GGM53468.1"/>
    <property type="molecule type" value="Genomic_DNA"/>
</dbReference>
<name>A0A8H9L9X4_9DEIO</name>
<comment type="caution">
    <text evidence="2">The sequence shown here is derived from an EMBL/GenBank/DDBJ whole genome shotgun (WGS) entry which is preliminary data.</text>
</comment>
<protein>
    <submittedName>
        <fullName evidence="2">Uncharacterized protein</fullName>
    </submittedName>
</protein>
<dbReference type="Proteomes" id="UP000600547">
    <property type="component" value="Unassembled WGS sequence"/>
</dbReference>
<keyword evidence="3" id="KW-1185">Reference proteome</keyword>
<organism evidence="2 3">
    <name type="scientific">Deinococcus arenae</name>
    <dbReference type="NCBI Taxonomy" id="1452751"/>
    <lineage>
        <taxon>Bacteria</taxon>
        <taxon>Thermotogati</taxon>
        <taxon>Deinococcota</taxon>
        <taxon>Deinococci</taxon>
        <taxon>Deinococcales</taxon>
        <taxon>Deinococcaceae</taxon>
        <taxon>Deinococcus</taxon>
    </lineage>
</organism>